<protein>
    <submittedName>
        <fullName evidence="1">Uncharacterized protein</fullName>
    </submittedName>
</protein>
<sequence>MKPLQYCSPKLRCNHQTTQMD</sequence>
<reference evidence="1" key="1">
    <citation type="submission" date="2014-11" db="EMBL/GenBank/DDBJ databases">
        <authorList>
            <person name="Amaro Gonzalez C."/>
        </authorList>
    </citation>
    <scope>NUCLEOTIDE SEQUENCE</scope>
</reference>
<reference evidence="1" key="2">
    <citation type="journal article" date="2015" name="Fish Shellfish Immunol.">
        <title>Early steps in the European eel (Anguilla anguilla)-Vibrio vulnificus interaction in the gills: Role of the RtxA13 toxin.</title>
        <authorList>
            <person name="Callol A."/>
            <person name="Pajuelo D."/>
            <person name="Ebbesson L."/>
            <person name="Teles M."/>
            <person name="MacKenzie S."/>
            <person name="Amaro C."/>
        </authorList>
    </citation>
    <scope>NUCLEOTIDE SEQUENCE</scope>
</reference>
<organism evidence="1">
    <name type="scientific">Anguilla anguilla</name>
    <name type="common">European freshwater eel</name>
    <name type="synonym">Muraena anguilla</name>
    <dbReference type="NCBI Taxonomy" id="7936"/>
    <lineage>
        <taxon>Eukaryota</taxon>
        <taxon>Metazoa</taxon>
        <taxon>Chordata</taxon>
        <taxon>Craniata</taxon>
        <taxon>Vertebrata</taxon>
        <taxon>Euteleostomi</taxon>
        <taxon>Actinopterygii</taxon>
        <taxon>Neopterygii</taxon>
        <taxon>Teleostei</taxon>
        <taxon>Anguilliformes</taxon>
        <taxon>Anguillidae</taxon>
        <taxon>Anguilla</taxon>
    </lineage>
</organism>
<name>A0A0E9W9R0_ANGAN</name>
<proteinExistence type="predicted"/>
<accession>A0A0E9W9R0</accession>
<evidence type="ECO:0000313" key="1">
    <source>
        <dbReference type="EMBL" id="JAH86280.1"/>
    </source>
</evidence>
<dbReference type="EMBL" id="GBXM01022297">
    <property type="protein sequence ID" value="JAH86280.1"/>
    <property type="molecule type" value="Transcribed_RNA"/>
</dbReference>
<dbReference type="AlphaFoldDB" id="A0A0E9W9R0"/>